<evidence type="ECO:0000313" key="1">
    <source>
        <dbReference type="EMBL" id="KAJ1193558.1"/>
    </source>
</evidence>
<keyword evidence="2" id="KW-1185">Reference proteome</keyword>
<dbReference type="Proteomes" id="UP001066276">
    <property type="component" value="Chromosome 2_2"/>
</dbReference>
<sequence>MNSEYLAEHYILLLGHTMAKDKPVENVQTKKIDNYTHQLPLEGPLREQSRQAQQAHPEELRCSTTADIMKETKGILLVNIESVTFEMGLLSADFCKIMERVTEVEGHVTVLQQEVETLKKMVSVLQTLVAGLGNMFEDIEWHSRRNKLLFVGSSRRWRANR</sequence>
<gene>
    <name evidence="1" type="ORF">NDU88_002855</name>
</gene>
<name>A0AAV7UXC8_PLEWA</name>
<evidence type="ECO:0000313" key="2">
    <source>
        <dbReference type="Proteomes" id="UP001066276"/>
    </source>
</evidence>
<protein>
    <submittedName>
        <fullName evidence="1">Uncharacterized protein</fullName>
    </submittedName>
</protein>
<accession>A0AAV7UXC8</accession>
<comment type="caution">
    <text evidence="1">The sequence shown here is derived from an EMBL/GenBank/DDBJ whole genome shotgun (WGS) entry which is preliminary data.</text>
</comment>
<reference evidence="1" key="1">
    <citation type="journal article" date="2022" name="bioRxiv">
        <title>Sequencing and chromosome-scale assembly of the giantPleurodeles waltlgenome.</title>
        <authorList>
            <person name="Brown T."/>
            <person name="Elewa A."/>
            <person name="Iarovenko S."/>
            <person name="Subramanian E."/>
            <person name="Araus A.J."/>
            <person name="Petzold A."/>
            <person name="Susuki M."/>
            <person name="Suzuki K.-i.T."/>
            <person name="Hayashi T."/>
            <person name="Toyoda A."/>
            <person name="Oliveira C."/>
            <person name="Osipova E."/>
            <person name="Leigh N.D."/>
            <person name="Simon A."/>
            <person name="Yun M.H."/>
        </authorList>
    </citation>
    <scope>NUCLEOTIDE SEQUENCE</scope>
    <source>
        <strain evidence="1">20211129_DDA</strain>
        <tissue evidence="1">Liver</tissue>
    </source>
</reference>
<organism evidence="1 2">
    <name type="scientific">Pleurodeles waltl</name>
    <name type="common">Iberian ribbed newt</name>
    <dbReference type="NCBI Taxonomy" id="8319"/>
    <lineage>
        <taxon>Eukaryota</taxon>
        <taxon>Metazoa</taxon>
        <taxon>Chordata</taxon>
        <taxon>Craniata</taxon>
        <taxon>Vertebrata</taxon>
        <taxon>Euteleostomi</taxon>
        <taxon>Amphibia</taxon>
        <taxon>Batrachia</taxon>
        <taxon>Caudata</taxon>
        <taxon>Salamandroidea</taxon>
        <taxon>Salamandridae</taxon>
        <taxon>Pleurodelinae</taxon>
        <taxon>Pleurodeles</taxon>
    </lineage>
</organism>
<dbReference type="AlphaFoldDB" id="A0AAV7UXC8"/>
<proteinExistence type="predicted"/>
<dbReference type="EMBL" id="JANPWB010000004">
    <property type="protein sequence ID" value="KAJ1193558.1"/>
    <property type="molecule type" value="Genomic_DNA"/>
</dbReference>